<dbReference type="PANTHER" id="PTHR43175">
    <property type="entry name" value="CARBONIC ANHYDRASE"/>
    <property type="match status" value="1"/>
</dbReference>
<dbReference type="InterPro" id="IPR001765">
    <property type="entry name" value="Carbonic_anhydrase"/>
</dbReference>
<keyword evidence="4 5" id="KW-0862">Zinc</keyword>
<evidence type="ECO:0000256" key="2">
    <source>
        <dbReference type="ARBA" id="ARBA00006217"/>
    </source>
</evidence>
<dbReference type="InterPro" id="IPR036874">
    <property type="entry name" value="Carbonic_anhydrase_sf"/>
</dbReference>
<organism evidence="6 7">
    <name type="scientific">Basidiobolus ranarum</name>
    <dbReference type="NCBI Taxonomy" id="34480"/>
    <lineage>
        <taxon>Eukaryota</taxon>
        <taxon>Fungi</taxon>
        <taxon>Fungi incertae sedis</taxon>
        <taxon>Zoopagomycota</taxon>
        <taxon>Entomophthoromycotina</taxon>
        <taxon>Basidiobolomycetes</taxon>
        <taxon>Basidiobolales</taxon>
        <taxon>Basidiobolaceae</taxon>
        <taxon>Basidiobolus</taxon>
    </lineage>
</organism>
<dbReference type="SMART" id="SM00947">
    <property type="entry name" value="Pro_CA"/>
    <property type="match status" value="1"/>
</dbReference>
<reference evidence="6 7" key="1">
    <citation type="submission" date="2023-04" db="EMBL/GenBank/DDBJ databases">
        <title>Genome of Basidiobolus ranarum AG-B5.</title>
        <authorList>
            <person name="Stajich J.E."/>
            <person name="Carter-House D."/>
            <person name="Gryganskyi A."/>
        </authorList>
    </citation>
    <scope>NUCLEOTIDE SEQUENCE [LARGE SCALE GENOMIC DNA]</scope>
    <source>
        <strain evidence="6 7">AG-B5</strain>
    </source>
</reference>
<dbReference type="SUPFAM" id="SSF53056">
    <property type="entry name" value="beta-carbonic anhydrase, cab"/>
    <property type="match status" value="1"/>
</dbReference>
<dbReference type="CDD" id="cd03379">
    <property type="entry name" value="beta_CA_cladeD"/>
    <property type="match status" value="1"/>
</dbReference>
<name>A0ABR2VSE1_9FUNG</name>
<keyword evidence="5" id="KW-0456">Lyase</keyword>
<comment type="similarity">
    <text evidence="2 5">Belongs to the beta-class carbonic anhydrase family.</text>
</comment>
<dbReference type="Proteomes" id="UP001479436">
    <property type="component" value="Unassembled WGS sequence"/>
</dbReference>
<accession>A0ABR2VSE1</accession>
<keyword evidence="3" id="KW-0479">Metal-binding</keyword>
<keyword evidence="7" id="KW-1185">Reference proteome</keyword>
<evidence type="ECO:0000313" key="7">
    <source>
        <dbReference type="Proteomes" id="UP001479436"/>
    </source>
</evidence>
<comment type="function">
    <text evidence="5">Reversible hydration of carbon dioxide.</text>
</comment>
<dbReference type="Pfam" id="PF00484">
    <property type="entry name" value="Pro_CA"/>
    <property type="match status" value="1"/>
</dbReference>
<evidence type="ECO:0000256" key="1">
    <source>
        <dbReference type="ARBA" id="ARBA00001947"/>
    </source>
</evidence>
<evidence type="ECO:0000256" key="3">
    <source>
        <dbReference type="ARBA" id="ARBA00022723"/>
    </source>
</evidence>
<gene>
    <name evidence="6" type="ORF">K7432_012946</name>
</gene>
<evidence type="ECO:0000256" key="4">
    <source>
        <dbReference type="ARBA" id="ARBA00022833"/>
    </source>
</evidence>
<dbReference type="EC" id="4.2.1.1" evidence="5"/>
<comment type="caution">
    <text evidence="6">The sequence shown here is derived from an EMBL/GenBank/DDBJ whole genome shotgun (WGS) entry which is preliminary data.</text>
</comment>
<protein>
    <recommendedName>
        <fullName evidence="5">Carbonic anhydrase</fullName>
        <ecNumber evidence="5">4.2.1.1</ecNumber>
    </recommendedName>
    <alternativeName>
        <fullName evidence="5">Carbonate dehydratase</fullName>
    </alternativeName>
</protein>
<comment type="catalytic activity">
    <reaction evidence="5">
        <text>hydrogencarbonate + H(+) = CO2 + H2O</text>
        <dbReference type="Rhea" id="RHEA:10748"/>
        <dbReference type="ChEBI" id="CHEBI:15377"/>
        <dbReference type="ChEBI" id="CHEBI:15378"/>
        <dbReference type="ChEBI" id="CHEBI:16526"/>
        <dbReference type="ChEBI" id="CHEBI:17544"/>
        <dbReference type="EC" id="4.2.1.1"/>
    </reaction>
</comment>
<dbReference type="Gene3D" id="3.40.1050.10">
    <property type="entry name" value="Carbonic anhydrase"/>
    <property type="match status" value="1"/>
</dbReference>
<evidence type="ECO:0000313" key="6">
    <source>
        <dbReference type="EMBL" id="KAK9695466.1"/>
    </source>
</evidence>
<dbReference type="PANTHER" id="PTHR43175:SF3">
    <property type="entry name" value="CARBON DISULFIDE HYDROLASE"/>
    <property type="match status" value="1"/>
</dbReference>
<proteinExistence type="inferred from homology"/>
<dbReference type="EMBL" id="JASJQH010008073">
    <property type="protein sequence ID" value="KAK9695466.1"/>
    <property type="molecule type" value="Genomic_DNA"/>
</dbReference>
<evidence type="ECO:0000256" key="5">
    <source>
        <dbReference type="RuleBase" id="RU003956"/>
    </source>
</evidence>
<sequence length="180" mass="20211">MLEEKRMKTQIKMGSDTFAQFEKANEEYSGKFQDSGLPLPPSRKVAIVTCMDARIDPAKSLGIELGQCHIIRNAGGRTSEALRSLVISQQLLGTRDIVVIHHTDCGMLTFSNDMLNDHLKSHLQLTALPQIHDFLPFSNLEKSVEEDVVFLRTNELILKETKLRGYIYDVNSGKLHVVSS</sequence>
<comment type="cofactor">
    <cofactor evidence="1">
        <name>Zn(2+)</name>
        <dbReference type="ChEBI" id="CHEBI:29105"/>
    </cofactor>
</comment>